<feature type="transmembrane region" description="Helical" evidence="8">
    <location>
        <begin position="1087"/>
        <end position="1108"/>
    </location>
</feature>
<dbReference type="Gene3D" id="3.40.50.300">
    <property type="entry name" value="P-loop containing nucleotide triphosphate hydrolases"/>
    <property type="match status" value="2"/>
</dbReference>
<dbReference type="Gene3D" id="1.20.1560.10">
    <property type="entry name" value="ABC transporter type 1, transmembrane domain"/>
    <property type="match status" value="2"/>
</dbReference>
<feature type="domain" description="ABC transmembrane type-1" evidence="10">
    <location>
        <begin position="239"/>
        <end position="491"/>
    </location>
</feature>
<dbReference type="PROSITE" id="PS00211">
    <property type="entry name" value="ABC_TRANSPORTER_1"/>
    <property type="match status" value="2"/>
</dbReference>
<protein>
    <submittedName>
        <fullName evidence="11">Uncharacterized protein</fullName>
    </submittedName>
</protein>
<dbReference type="SUPFAM" id="SSF90123">
    <property type="entry name" value="ABC transporter transmembrane region"/>
    <property type="match status" value="2"/>
</dbReference>
<dbReference type="Proteomes" id="UP000075902">
    <property type="component" value="Unassembled WGS sequence"/>
</dbReference>
<keyword evidence="2" id="KW-0813">Transport</keyword>
<dbReference type="EnsemblMetazoa" id="AMEC002765-RA">
    <property type="protein sequence ID" value="AMEC002765-PA"/>
    <property type="gene ID" value="AMEC002765"/>
</dbReference>
<feature type="transmembrane region" description="Helical" evidence="8">
    <location>
        <begin position="14"/>
        <end position="32"/>
    </location>
</feature>
<dbReference type="SUPFAM" id="SSF52540">
    <property type="entry name" value="P-loop containing nucleoside triphosphate hydrolases"/>
    <property type="match status" value="2"/>
</dbReference>
<name>A0A182TI84_9DIPT</name>
<dbReference type="InterPro" id="IPR011527">
    <property type="entry name" value="ABC1_TM_dom"/>
</dbReference>
<keyword evidence="6 8" id="KW-1133">Transmembrane helix</keyword>
<proteinExistence type="predicted"/>
<dbReference type="CDD" id="cd03250">
    <property type="entry name" value="ABCC_MRP_domain1"/>
    <property type="match status" value="1"/>
</dbReference>
<sequence>MDSSTKPVKKNPRKGAFCLSQLFFGWLLPLFYRGSRRGLGKDDLTKCLKADRSEDLGDELEEQWEKEVSQARIASREPKLRNALFRTFYKQSLFDGFLIFLFVLIKTILPVVLAQLLVQFQEPTNSTHVAVVNINNDVFSTVPPMAMPLMMLPDTTQSHLENLVFDETAMINKRRRKRRIRIEDDKPAPGNSIGGSKPNVAQEAEGMETTILPDLSEQLGADDPSATANSTVVDDLSDFLHHAWNDAFWLSGLLVLLTLLGCFCCHHSDLRERLVGARMRIACCSLIYRKTLRMSRKAAGQTPAGYMINLLSNDVSRLDYGFIYVHYVWVLPFQACFTCYLIWRRVQWAAIVGVVGLLVKTIPVQTGLSRLSSIIRMRVAKKTDQRVGIMNELIQGIQVIKMYAWEKPFHKVVSLARKKEVRQIRWASYIRGIYLSTMVFTERSTLFLAIACCVIEGRAITADIVFPMAQFFNILQLTAAIFYPLAVSLGAEALVSIDRIQEFLALQEHDATPQSASATGGLKRNLNDLHLLAEHDNKPAIELQNVTASWEETTDKTLKDISVKIEPGRLLAVIGPVGAGKSSLLQMLLGELPIQNGTATINGDVSYGSQEPWLFTGTVRNNILFGLPYDRHRYQAVVRHCALTTDFQQLPDGDKTVVGERGTSLSGGQRARVSLARAVYNNASIYLLDDPLSAVDAHVGKHLFDEVIGPRGYLAQKQKATRVLVTHQVHFLKEADWIVIIEGGKIVTQGTYTELANGKVDFGKLLKSGEPEKGGADDSVLAGDIPEDEIPFIDGVTLDGYKLLKGSTVSLRGVTPSSCASSVADNLGRQVSEDQAEGTISWRIWATYFLSGGNVLMLLFTFLMLLFSQAIVSGSDYFVTYWTRQEELRLVNERAVTTTTVDFLYTYGVIIIGVVVFTIFRGYLFFNICMKASRNLHDRMFARMLTAPMRFFDTNPSGRILNRFSKDMGAIDELLPKAMIEAIQILLVMTGILTMITIVNPLLLLPLLGAVLLYAIALKLYLRPIQDMKRLEGITRSPVFSHLSATLSGLSTIRASGVQEKIREEFDDLQNVHSAVWQLTMSSNAALGLWLDCISTAFVACVTFSFIVLHQDTYSANVGLAISQALILTGMVQYGIRQTTESIQQMTAVERVVQYTEIASETDPPKVPPGDWPWKGQIQFHNMSLCYEQDAPPVLKNLELVIEPTWKVGIVGRTGAGKSSLIGALFRLARIEGRIMIDGIDTGVISLEALRSKISIIPQDPVLFSATIRYNLDPFSLYDDDMLWRAIGEVELRSAISGLDFMVTEGGTNFSVGQRQLICLARAILRNNKILVLDEATANVDPQTDALIQKTIREKFKHCTVLTVAHRLHTVMDSDRILVMDAGEAREFDTPHILLQQEGGILKDMVEATGPSESESLKRIAAETYAQMDPNRHLMNGMPNPWRFGKEAPQGYRMVRSTIIHQRIGVYEDPSAVFRGWKENPVEFDSVLNRSSVSYCWGSPDIVHMFSRGATPGRVHVAAYDSNDESFAQSANTSLLDIWVFDRRESEGKMLQWLMSTKQTSLKVLIEALQSEIADADYRKDYTEVVRV</sequence>
<evidence type="ECO:0000256" key="6">
    <source>
        <dbReference type="ARBA" id="ARBA00022989"/>
    </source>
</evidence>
<keyword evidence="12" id="KW-1185">Reference proteome</keyword>
<dbReference type="PROSITE" id="PS50929">
    <property type="entry name" value="ABC_TM1F"/>
    <property type="match status" value="2"/>
</dbReference>
<dbReference type="STRING" id="34690.A0A182TI84"/>
<dbReference type="InterPro" id="IPR044746">
    <property type="entry name" value="ABCC_6TM_D1"/>
</dbReference>
<dbReference type="Pfam" id="PF00664">
    <property type="entry name" value="ABC_membrane"/>
    <property type="match status" value="2"/>
</dbReference>
<dbReference type="FunFam" id="1.20.1560.10:FF:000014">
    <property type="entry name" value="Multidrug resistance-associated protein member 4"/>
    <property type="match status" value="1"/>
</dbReference>
<keyword evidence="4" id="KW-0547">Nucleotide-binding</keyword>
<dbReference type="InterPro" id="IPR003439">
    <property type="entry name" value="ABC_transporter-like_ATP-bd"/>
</dbReference>
<keyword evidence="7 8" id="KW-0472">Membrane</keyword>
<comment type="subcellular location">
    <subcellularLocation>
        <location evidence="1">Membrane</location>
        <topology evidence="1">Multi-pass membrane protein</topology>
    </subcellularLocation>
</comment>
<dbReference type="GO" id="GO:0140359">
    <property type="term" value="F:ABC-type transporter activity"/>
    <property type="evidence" value="ECO:0007669"/>
    <property type="project" value="InterPro"/>
</dbReference>
<feature type="transmembrane region" description="Helical" evidence="8">
    <location>
        <begin position="904"/>
        <end position="926"/>
    </location>
</feature>
<reference evidence="11" key="2">
    <citation type="submission" date="2020-05" db="UniProtKB">
        <authorList>
            <consortium name="EnsemblMetazoa"/>
        </authorList>
    </citation>
    <scope>IDENTIFICATION</scope>
    <source>
        <strain evidence="11">CM1001059</strain>
    </source>
</reference>
<evidence type="ECO:0000256" key="3">
    <source>
        <dbReference type="ARBA" id="ARBA00022692"/>
    </source>
</evidence>
<feature type="transmembrane region" description="Helical" evidence="8">
    <location>
        <begin position="349"/>
        <end position="368"/>
    </location>
</feature>
<dbReference type="GO" id="GO:0005524">
    <property type="term" value="F:ATP binding"/>
    <property type="evidence" value="ECO:0007669"/>
    <property type="project" value="UniProtKB-KW"/>
</dbReference>
<dbReference type="GO" id="GO:0016887">
    <property type="term" value="F:ATP hydrolysis activity"/>
    <property type="evidence" value="ECO:0007669"/>
    <property type="project" value="InterPro"/>
</dbReference>
<dbReference type="VEuPathDB" id="VectorBase:AMEC002765"/>
<dbReference type="CDD" id="cd18579">
    <property type="entry name" value="ABC_6TM_ABCC_D1"/>
    <property type="match status" value="1"/>
</dbReference>
<dbReference type="GO" id="GO:0016020">
    <property type="term" value="C:membrane"/>
    <property type="evidence" value="ECO:0007669"/>
    <property type="project" value="UniProtKB-SubCell"/>
</dbReference>
<evidence type="ECO:0000256" key="5">
    <source>
        <dbReference type="ARBA" id="ARBA00022840"/>
    </source>
</evidence>
<evidence type="ECO:0000256" key="2">
    <source>
        <dbReference type="ARBA" id="ARBA00022448"/>
    </source>
</evidence>
<dbReference type="CDD" id="cd18580">
    <property type="entry name" value="ABC_6TM_ABCC_D2"/>
    <property type="match status" value="1"/>
</dbReference>
<evidence type="ECO:0000256" key="1">
    <source>
        <dbReference type="ARBA" id="ARBA00004141"/>
    </source>
</evidence>
<evidence type="ECO:0000256" key="4">
    <source>
        <dbReference type="ARBA" id="ARBA00022741"/>
    </source>
</evidence>
<evidence type="ECO:0000313" key="12">
    <source>
        <dbReference type="Proteomes" id="UP000075902"/>
    </source>
</evidence>
<keyword evidence="3 8" id="KW-0812">Transmembrane</keyword>
<dbReference type="FunFam" id="3.40.50.300:FF:000163">
    <property type="entry name" value="Multidrug resistance-associated protein member 4"/>
    <property type="match status" value="1"/>
</dbReference>
<dbReference type="InterPro" id="IPR050173">
    <property type="entry name" value="ABC_transporter_C-like"/>
</dbReference>
<dbReference type="PANTHER" id="PTHR24223">
    <property type="entry name" value="ATP-BINDING CASSETTE SUB-FAMILY C"/>
    <property type="match status" value="1"/>
</dbReference>
<dbReference type="SMART" id="SM00382">
    <property type="entry name" value="AAA"/>
    <property type="match status" value="2"/>
</dbReference>
<reference evidence="12" key="1">
    <citation type="submission" date="2014-01" db="EMBL/GenBank/DDBJ databases">
        <title>The Genome Sequence of Anopheles melas CM1001059_A (V2).</title>
        <authorList>
            <consortium name="The Broad Institute Genomics Platform"/>
            <person name="Neafsey D.E."/>
            <person name="Besansky N."/>
            <person name="Howell P."/>
            <person name="Walton C."/>
            <person name="Young S.K."/>
            <person name="Zeng Q."/>
            <person name="Gargeya S."/>
            <person name="Fitzgerald M."/>
            <person name="Haas B."/>
            <person name="Abouelleil A."/>
            <person name="Allen A.W."/>
            <person name="Alvarado L."/>
            <person name="Arachchi H.M."/>
            <person name="Berlin A.M."/>
            <person name="Chapman S.B."/>
            <person name="Gainer-Dewar J."/>
            <person name="Goldberg J."/>
            <person name="Griggs A."/>
            <person name="Gujja S."/>
            <person name="Hansen M."/>
            <person name="Howarth C."/>
            <person name="Imamovic A."/>
            <person name="Ireland A."/>
            <person name="Larimer J."/>
            <person name="McCowan C."/>
            <person name="Murphy C."/>
            <person name="Pearson M."/>
            <person name="Poon T.W."/>
            <person name="Priest M."/>
            <person name="Roberts A."/>
            <person name="Saif S."/>
            <person name="Shea T."/>
            <person name="Sisk P."/>
            <person name="Sykes S."/>
            <person name="Wortman J."/>
            <person name="Nusbaum C."/>
            <person name="Birren B."/>
        </authorList>
    </citation>
    <scope>NUCLEOTIDE SEQUENCE [LARGE SCALE GENOMIC DNA]</scope>
    <source>
        <strain evidence="12">CM1001059</strain>
    </source>
</reference>
<evidence type="ECO:0000256" key="8">
    <source>
        <dbReference type="SAM" id="Phobius"/>
    </source>
</evidence>
<organism evidence="11 12">
    <name type="scientific">Anopheles melas</name>
    <dbReference type="NCBI Taxonomy" id="34690"/>
    <lineage>
        <taxon>Eukaryota</taxon>
        <taxon>Metazoa</taxon>
        <taxon>Ecdysozoa</taxon>
        <taxon>Arthropoda</taxon>
        <taxon>Hexapoda</taxon>
        <taxon>Insecta</taxon>
        <taxon>Pterygota</taxon>
        <taxon>Neoptera</taxon>
        <taxon>Endopterygota</taxon>
        <taxon>Diptera</taxon>
        <taxon>Nematocera</taxon>
        <taxon>Culicoidea</taxon>
        <taxon>Culicidae</taxon>
        <taxon>Anophelinae</taxon>
        <taxon>Anopheles</taxon>
    </lineage>
</organism>
<dbReference type="PANTHER" id="PTHR24223:SF415">
    <property type="entry name" value="FI20190P1"/>
    <property type="match status" value="1"/>
</dbReference>
<feature type="transmembrane region" description="Helical" evidence="8">
    <location>
        <begin position="96"/>
        <end position="118"/>
    </location>
</feature>
<feature type="transmembrane region" description="Helical" evidence="8">
    <location>
        <begin position="247"/>
        <end position="265"/>
    </location>
</feature>
<dbReference type="InterPro" id="IPR003593">
    <property type="entry name" value="AAA+_ATPase"/>
</dbReference>
<feature type="transmembrane region" description="Helical" evidence="8">
    <location>
        <begin position="322"/>
        <end position="343"/>
    </location>
</feature>
<evidence type="ECO:0000256" key="7">
    <source>
        <dbReference type="ARBA" id="ARBA00023136"/>
    </source>
</evidence>
<evidence type="ECO:0000259" key="10">
    <source>
        <dbReference type="PROSITE" id="PS50929"/>
    </source>
</evidence>
<feature type="transmembrane region" description="Helical" evidence="8">
    <location>
        <begin position="848"/>
        <end position="872"/>
    </location>
</feature>
<dbReference type="InterPro" id="IPR027417">
    <property type="entry name" value="P-loop_NTPase"/>
</dbReference>
<dbReference type="InterPro" id="IPR017871">
    <property type="entry name" value="ABC_transporter-like_CS"/>
</dbReference>
<dbReference type="InterPro" id="IPR044726">
    <property type="entry name" value="ABCC_6TM_D2"/>
</dbReference>
<evidence type="ECO:0000313" key="11">
    <source>
        <dbReference type="EnsemblMetazoa" id="AMEC002765-PA"/>
    </source>
</evidence>
<keyword evidence="5" id="KW-0067">ATP-binding</keyword>
<feature type="transmembrane region" description="Helical" evidence="8">
    <location>
        <begin position="1004"/>
        <end position="1022"/>
    </location>
</feature>
<feature type="domain" description="ABC transporter" evidence="9">
    <location>
        <begin position="541"/>
        <end position="768"/>
    </location>
</feature>
<feature type="domain" description="ABC transporter" evidence="9">
    <location>
        <begin position="1178"/>
        <end position="1407"/>
    </location>
</feature>
<dbReference type="FunFam" id="1.20.1560.10:FF:000333">
    <property type="entry name" value="ATP-binding cassette transporter"/>
    <property type="match status" value="1"/>
</dbReference>
<feature type="transmembrane region" description="Helical" evidence="8">
    <location>
        <begin position="1114"/>
        <end position="1136"/>
    </location>
</feature>
<dbReference type="FunFam" id="3.40.50.300:FF:000482">
    <property type="entry name" value="Multidrug resistance-associated protein member 4"/>
    <property type="match status" value="1"/>
</dbReference>
<evidence type="ECO:0000259" key="9">
    <source>
        <dbReference type="PROSITE" id="PS50893"/>
    </source>
</evidence>
<dbReference type="PROSITE" id="PS50893">
    <property type="entry name" value="ABC_TRANSPORTER_2"/>
    <property type="match status" value="2"/>
</dbReference>
<dbReference type="CDD" id="cd03244">
    <property type="entry name" value="ABCC_MRP_domain2"/>
    <property type="match status" value="1"/>
</dbReference>
<feature type="domain" description="ABC transmembrane type-1" evidence="10">
    <location>
        <begin position="849"/>
        <end position="1148"/>
    </location>
</feature>
<dbReference type="Pfam" id="PF00005">
    <property type="entry name" value="ABC_tran"/>
    <property type="match status" value="2"/>
</dbReference>
<accession>A0A182TI84</accession>
<dbReference type="InterPro" id="IPR036640">
    <property type="entry name" value="ABC1_TM_sf"/>
</dbReference>